<keyword evidence="9 16" id="KW-0418">Kinase</keyword>
<dbReference type="SUPFAM" id="SSF55874">
    <property type="entry name" value="ATPase domain of HSP90 chaperone/DNA topoisomerase II/histidine kinase"/>
    <property type="match status" value="1"/>
</dbReference>
<comment type="caution">
    <text evidence="16">The sequence shown here is derived from an EMBL/GenBank/DDBJ whole genome shotgun (WGS) entry which is preliminary data.</text>
</comment>
<dbReference type="GO" id="GO:0000155">
    <property type="term" value="F:phosphorelay sensor kinase activity"/>
    <property type="evidence" value="ECO:0007669"/>
    <property type="project" value="InterPro"/>
</dbReference>
<gene>
    <name evidence="16" type="ORF">ESP62_001225</name>
</gene>
<feature type="transmembrane region" description="Helical" evidence="13">
    <location>
        <begin position="124"/>
        <end position="147"/>
    </location>
</feature>
<dbReference type="PANTHER" id="PTHR44936">
    <property type="entry name" value="SENSOR PROTEIN CREC"/>
    <property type="match status" value="1"/>
</dbReference>
<evidence type="ECO:0000259" key="14">
    <source>
        <dbReference type="PROSITE" id="PS50109"/>
    </source>
</evidence>
<keyword evidence="10" id="KW-0067">ATP-binding</keyword>
<dbReference type="SUPFAM" id="SSF47384">
    <property type="entry name" value="Homodimeric domain of signal transducing histidine kinase"/>
    <property type="match status" value="1"/>
</dbReference>
<evidence type="ECO:0000256" key="5">
    <source>
        <dbReference type="ARBA" id="ARBA00022553"/>
    </source>
</evidence>
<evidence type="ECO:0000256" key="6">
    <source>
        <dbReference type="ARBA" id="ARBA00022679"/>
    </source>
</evidence>
<proteinExistence type="predicted"/>
<name>A0A641AP44_9ACTN</name>
<evidence type="ECO:0000256" key="3">
    <source>
        <dbReference type="ARBA" id="ARBA00012438"/>
    </source>
</evidence>
<dbReference type="GO" id="GO:0005524">
    <property type="term" value="F:ATP binding"/>
    <property type="evidence" value="ECO:0007669"/>
    <property type="project" value="UniProtKB-KW"/>
</dbReference>
<keyword evidence="13" id="KW-0472">Membrane</keyword>
<dbReference type="InterPro" id="IPR036890">
    <property type="entry name" value="HATPase_C_sf"/>
</dbReference>
<evidence type="ECO:0000256" key="11">
    <source>
        <dbReference type="ARBA" id="ARBA00022989"/>
    </source>
</evidence>
<keyword evidence="5" id="KW-0597">Phosphoprotein</keyword>
<dbReference type="OrthoDB" id="9786919at2"/>
<comment type="subcellular location">
    <subcellularLocation>
        <location evidence="2">Cell membrane</location>
        <topology evidence="2">Multi-pass membrane protein</topology>
    </subcellularLocation>
</comment>
<evidence type="ECO:0000313" key="17">
    <source>
        <dbReference type="Proteomes" id="UP001515100"/>
    </source>
</evidence>
<dbReference type="PANTHER" id="PTHR44936:SF9">
    <property type="entry name" value="SENSOR PROTEIN CREC"/>
    <property type="match status" value="1"/>
</dbReference>
<evidence type="ECO:0000256" key="4">
    <source>
        <dbReference type="ARBA" id="ARBA00022475"/>
    </source>
</evidence>
<dbReference type="PROSITE" id="PS50109">
    <property type="entry name" value="HIS_KIN"/>
    <property type="match status" value="1"/>
</dbReference>
<dbReference type="CDD" id="cd06225">
    <property type="entry name" value="HAMP"/>
    <property type="match status" value="1"/>
</dbReference>
<dbReference type="Pfam" id="PF00512">
    <property type="entry name" value="HisKA"/>
    <property type="match status" value="1"/>
</dbReference>
<evidence type="ECO:0000256" key="7">
    <source>
        <dbReference type="ARBA" id="ARBA00022692"/>
    </source>
</evidence>
<dbReference type="SMART" id="SM00388">
    <property type="entry name" value="HisKA"/>
    <property type="match status" value="1"/>
</dbReference>
<keyword evidence="17" id="KW-1185">Reference proteome</keyword>
<dbReference type="CDD" id="cd00082">
    <property type="entry name" value="HisKA"/>
    <property type="match status" value="1"/>
</dbReference>
<accession>A0A641AP44</accession>
<dbReference type="RefSeq" id="WP_129179783.1">
    <property type="nucleotide sequence ID" value="NZ_JAGIOG010000001.1"/>
</dbReference>
<evidence type="ECO:0000256" key="8">
    <source>
        <dbReference type="ARBA" id="ARBA00022741"/>
    </source>
</evidence>
<dbReference type="Pfam" id="PF00672">
    <property type="entry name" value="HAMP"/>
    <property type="match status" value="1"/>
</dbReference>
<dbReference type="SMART" id="SM00304">
    <property type="entry name" value="HAMP"/>
    <property type="match status" value="1"/>
</dbReference>
<protein>
    <recommendedName>
        <fullName evidence="3">histidine kinase</fullName>
        <ecNumber evidence="3">2.7.13.3</ecNumber>
    </recommendedName>
</protein>
<evidence type="ECO:0000256" key="10">
    <source>
        <dbReference type="ARBA" id="ARBA00022840"/>
    </source>
</evidence>
<dbReference type="GO" id="GO:0005886">
    <property type="term" value="C:plasma membrane"/>
    <property type="evidence" value="ECO:0007669"/>
    <property type="project" value="UniProtKB-SubCell"/>
</dbReference>
<dbReference type="Gene3D" id="6.10.340.10">
    <property type="match status" value="1"/>
</dbReference>
<reference evidence="16" key="1">
    <citation type="submission" date="2019-09" db="EMBL/GenBank/DDBJ databases">
        <authorList>
            <person name="Li J."/>
        </authorList>
    </citation>
    <scope>NUCLEOTIDE SEQUENCE [LARGE SCALE GENOMIC DNA]</scope>
    <source>
        <strain evidence="16">NRBC 14897</strain>
    </source>
</reference>
<dbReference type="Proteomes" id="UP001515100">
    <property type="component" value="Unassembled WGS sequence"/>
</dbReference>
<comment type="catalytic activity">
    <reaction evidence="1">
        <text>ATP + protein L-histidine = ADP + protein N-phospho-L-histidine.</text>
        <dbReference type="EC" id="2.7.13.3"/>
    </reaction>
</comment>
<dbReference type="InterPro" id="IPR050980">
    <property type="entry name" value="2C_sensor_his_kinase"/>
</dbReference>
<evidence type="ECO:0000256" key="2">
    <source>
        <dbReference type="ARBA" id="ARBA00004651"/>
    </source>
</evidence>
<dbReference type="InterPro" id="IPR036097">
    <property type="entry name" value="HisK_dim/P_sf"/>
</dbReference>
<keyword evidence="8" id="KW-0547">Nucleotide-binding</keyword>
<keyword evidence="11 13" id="KW-1133">Transmembrane helix</keyword>
<dbReference type="InterPro" id="IPR003660">
    <property type="entry name" value="HAMP_dom"/>
</dbReference>
<feature type="domain" description="HAMP" evidence="15">
    <location>
        <begin position="148"/>
        <end position="200"/>
    </location>
</feature>
<dbReference type="EMBL" id="SDPP02000001">
    <property type="protein sequence ID" value="KAA1379864.1"/>
    <property type="molecule type" value="Genomic_DNA"/>
</dbReference>
<dbReference type="InterPro" id="IPR005467">
    <property type="entry name" value="His_kinase_dom"/>
</dbReference>
<evidence type="ECO:0000259" key="15">
    <source>
        <dbReference type="PROSITE" id="PS50885"/>
    </source>
</evidence>
<dbReference type="Gene3D" id="3.30.565.10">
    <property type="entry name" value="Histidine kinase-like ATPase, C-terminal domain"/>
    <property type="match status" value="1"/>
</dbReference>
<evidence type="ECO:0000313" key="16">
    <source>
        <dbReference type="EMBL" id="KAA1379864.1"/>
    </source>
</evidence>
<keyword evidence="7 13" id="KW-0812">Transmembrane</keyword>
<keyword evidence="6" id="KW-0808">Transferase</keyword>
<organism evidence="16 17">
    <name type="scientific">Aeromicrobium fastidiosum</name>
    <dbReference type="NCBI Taxonomy" id="52699"/>
    <lineage>
        <taxon>Bacteria</taxon>
        <taxon>Bacillati</taxon>
        <taxon>Actinomycetota</taxon>
        <taxon>Actinomycetes</taxon>
        <taxon>Propionibacteriales</taxon>
        <taxon>Nocardioidaceae</taxon>
        <taxon>Aeromicrobium</taxon>
    </lineage>
</organism>
<dbReference type="InterPro" id="IPR003661">
    <property type="entry name" value="HisK_dim/P_dom"/>
</dbReference>
<sequence length="412" mass="43386">MRERLVVTLVSMTVGILAVFGVVRAYSTADLVRDQERVSVQQTADLAAVAIAARLQSGAPVTPTFLASMAGEDRRITFVDGQDARTSGGSAGSDGVDARRAVEGGGRVTVSESGSVQSERVSDALLPLVLLGLALAAAAAVIGWLLARLFARPFRLLADDATRIGDGHFDVKVHHSSISEAEDLGNALRRAASQLDTLVRRERELATVASHELRTPITALRLSLEDLSLWPQTPADVAEELQRGLTEVDRLSDVVSTLLESGDRSQLGAVSEVELRELAGDAVDRWADRARHLRRPLLLGSAAPLRATVVRASVDRILDELVENALLHGTGTVTVDAVVGHTYAGIGVSDEGAKAFQTGVLHASPAGGSHGLTEAAVQAESLGGFISVIDVPETRVVLALPLPGRATDHHPV</sequence>
<feature type="domain" description="Histidine kinase" evidence="14">
    <location>
        <begin position="208"/>
        <end position="404"/>
    </location>
</feature>
<evidence type="ECO:0000256" key="1">
    <source>
        <dbReference type="ARBA" id="ARBA00000085"/>
    </source>
</evidence>
<dbReference type="Gene3D" id="1.10.287.130">
    <property type="match status" value="1"/>
</dbReference>
<evidence type="ECO:0000256" key="9">
    <source>
        <dbReference type="ARBA" id="ARBA00022777"/>
    </source>
</evidence>
<evidence type="ECO:0000256" key="12">
    <source>
        <dbReference type="ARBA" id="ARBA00023012"/>
    </source>
</evidence>
<keyword evidence="12" id="KW-0902">Two-component regulatory system</keyword>
<keyword evidence="4" id="KW-1003">Cell membrane</keyword>
<dbReference type="EC" id="2.7.13.3" evidence="3"/>
<dbReference type="AlphaFoldDB" id="A0A641AP44"/>
<dbReference type="PROSITE" id="PS50885">
    <property type="entry name" value="HAMP"/>
    <property type="match status" value="1"/>
</dbReference>
<evidence type="ECO:0000256" key="13">
    <source>
        <dbReference type="SAM" id="Phobius"/>
    </source>
</evidence>